<evidence type="ECO:0000313" key="4">
    <source>
        <dbReference type="EMBL" id="RHY34372.1"/>
    </source>
</evidence>
<dbReference type="InterPro" id="IPR040283">
    <property type="entry name" value="DDB_G0292058-like"/>
</dbReference>
<keyword evidence="5" id="KW-1185">Reference proteome</keyword>
<protein>
    <submittedName>
        <fullName evidence="4">Uncharacterized protein</fullName>
    </submittedName>
</protein>
<feature type="transmembrane region" description="Helical" evidence="2">
    <location>
        <begin position="452"/>
        <end position="477"/>
    </location>
</feature>
<gene>
    <name evidence="4" type="ORF">DYB32_000985</name>
</gene>
<evidence type="ECO:0000313" key="5">
    <source>
        <dbReference type="Proteomes" id="UP000285060"/>
    </source>
</evidence>
<dbReference type="VEuPathDB" id="FungiDB:H310_13216"/>
<organism evidence="4 5">
    <name type="scientific">Aphanomyces invadans</name>
    <dbReference type="NCBI Taxonomy" id="157072"/>
    <lineage>
        <taxon>Eukaryota</taxon>
        <taxon>Sar</taxon>
        <taxon>Stramenopiles</taxon>
        <taxon>Oomycota</taxon>
        <taxon>Saprolegniomycetes</taxon>
        <taxon>Saprolegniales</taxon>
        <taxon>Verrucalvaceae</taxon>
        <taxon>Aphanomyces</taxon>
    </lineage>
</organism>
<feature type="signal peptide" evidence="3">
    <location>
        <begin position="1"/>
        <end position="26"/>
    </location>
</feature>
<keyword evidence="2" id="KW-0812">Transmembrane</keyword>
<keyword evidence="2" id="KW-0472">Membrane</keyword>
<feature type="compositionally biased region" description="Low complexity" evidence="1">
    <location>
        <begin position="836"/>
        <end position="847"/>
    </location>
</feature>
<feature type="region of interest" description="Disordered" evidence="1">
    <location>
        <begin position="830"/>
        <end position="857"/>
    </location>
</feature>
<feature type="transmembrane region" description="Helical" evidence="2">
    <location>
        <begin position="782"/>
        <end position="807"/>
    </location>
</feature>
<accession>A0A3R7D6G5</accession>
<evidence type="ECO:0000256" key="3">
    <source>
        <dbReference type="SAM" id="SignalP"/>
    </source>
</evidence>
<dbReference type="GO" id="GO:0016020">
    <property type="term" value="C:membrane"/>
    <property type="evidence" value="ECO:0007669"/>
    <property type="project" value="TreeGrafter"/>
</dbReference>
<keyword evidence="2" id="KW-1133">Transmembrane helix</keyword>
<feature type="transmembrane region" description="Helical" evidence="2">
    <location>
        <begin position="189"/>
        <end position="212"/>
    </location>
</feature>
<keyword evidence="3" id="KW-0732">Signal</keyword>
<dbReference type="PANTHER" id="PTHR31414">
    <property type="entry name" value="TRANSMEMBRANE PROTEIN DDB_G0292058"/>
    <property type="match status" value="1"/>
</dbReference>
<feature type="chain" id="PRO_5018781122" evidence="3">
    <location>
        <begin position="27"/>
        <end position="874"/>
    </location>
</feature>
<proteinExistence type="predicted"/>
<dbReference type="Proteomes" id="UP000285060">
    <property type="component" value="Unassembled WGS sequence"/>
</dbReference>
<comment type="caution">
    <text evidence="4">The sequence shown here is derived from an EMBL/GenBank/DDBJ whole genome shotgun (WGS) entry which is preliminary data.</text>
</comment>
<name>A0A3R7D6G5_9STRA</name>
<reference evidence="4 5" key="1">
    <citation type="submission" date="2018-08" db="EMBL/GenBank/DDBJ databases">
        <title>Aphanomyces genome sequencing and annotation.</title>
        <authorList>
            <person name="Minardi D."/>
            <person name="Oidtmann B."/>
            <person name="Van Der Giezen M."/>
            <person name="Studholme D.J."/>
        </authorList>
    </citation>
    <scope>NUCLEOTIDE SEQUENCE [LARGE SCALE GENOMIC DNA]</scope>
    <source>
        <strain evidence="4 5">NJM0002</strain>
    </source>
</reference>
<feature type="transmembrane region" description="Helical" evidence="2">
    <location>
        <begin position="233"/>
        <end position="261"/>
    </location>
</feature>
<dbReference type="AlphaFoldDB" id="A0A3R7D6G5"/>
<feature type="transmembrane region" description="Helical" evidence="2">
    <location>
        <begin position="489"/>
        <end position="515"/>
    </location>
</feature>
<dbReference type="PANTHER" id="PTHR31414:SF18">
    <property type="entry name" value="TRANSMEMBRANE PROTEIN-RELATED"/>
    <property type="match status" value="1"/>
</dbReference>
<evidence type="ECO:0000256" key="2">
    <source>
        <dbReference type="SAM" id="Phobius"/>
    </source>
</evidence>
<sequence length="874" mass="92320">MRRALPAHAITQTLILVAVVCHVVRGTERYPDATTCSSATARAASECPMPLTPLATWTPPAPTGLLYYATYVGDWTRSLLHQTRRLSDDWYRNALRSVLIAKCVADGGMSRCVPTDSADADRHTNSTCVRMFDAGNCHDRHLCERAMSCRWSPPSGSATSIRVEFFDDEQADAATLWATIEYPKSIAPYALLGLVMACVVLVSIILFAILRFGCGRCYGTSPLRKGYTVVDRWLPIMAVAVSTAMLVALGLVVCLLSPGYIRGISRTLDTLHDTATSLVQIHADLSRPLTDLATSFRTARAAFAGEPTGSSLAASSLSLLPLDVANVTNASHAFIDRFSASRIGSFPSYACRQPAPTAPPYAATSNMPCIACPDVVCGDAAPRLDAMLTPVAAVVHEIESLVGWARDHVDAVAATTDLDAVLSALSSLGTSAVAFSSTVYPPLHDILGRVQVGGFSAVLAAFATALAASVLALVGILHGLRSPTSGCLYVLHLSWILAILFAITGFVASGALAAASVVANDLCRSMAVVLQTPEPFLPPPAAALVRTCAIPPQPSSAADDMATALVALELDNLTRLGCVLHTGLVASNATVADKLGQAAAAMQSYSAQLARNAVPTAFVNDGLARFLVAQASAAAAAPWTPLTIRTPWTAHGLVNATQSCSGAAHPALCYMYERCGDAKGCFEKFETAYAYVTAYDEIEAVAAAMHVAFDAGDERLARQVQAVVDALRAAATTQQAQLQQSPIGDVARRTRGLQCVSSVSCGFVRTSAAKLEHYFCKDTARFTALAAAALFVASGLYLCLALATLMLQKRLQGRVKMMWWKRRSVLARQKKRGTAVPSSVSSSDSVAGPPPRPVRISGLVIMPELQAKDPAMSS</sequence>
<evidence type="ECO:0000256" key="1">
    <source>
        <dbReference type="SAM" id="MobiDB-lite"/>
    </source>
</evidence>
<dbReference type="EMBL" id="QUSY01000032">
    <property type="protein sequence ID" value="RHY34372.1"/>
    <property type="molecule type" value="Genomic_DNA"/>
</dbReference>